<evidence type="ECO:0000313" key="2">
    <source>
        <dbReference type="EMBL" id="PFG27851.1"/>
    </source>
</evidence>
<reference evidence="2 3" key="1">
    <citation type="submission" date="2017-10" db="EMBL/GenBank/DDBJ databases">
        <title>Sequencing the genomes of 1000 actinobacteria strains.</title>
        <authorList>
            <person name="Klenk H.-P."/>
        </authorList>
    </citation>
    <scope>NUCLEOTIDE SEQUENCE [LARGE SCALE GENOMIC DNA]</scope>
    <source>
        <strain evidence="2 3">DSM 20688</strain>
    </source>
</reference>
<feature type="transmembrane region" description="Helical" evidence="1">
    <location>
        <begin position="31"/>
        <end position="50"/>
    </location>
</feature>
<dbReference type="EMBL" id="PDJF01000001">
    <property type="protein sequence ID" value="PFG27851.1"/>
    <property type="molecule type" value="Genomic_DNA"/>
</dbReference>
<organism evidence="2 3">
    <name type="scientific">Corynebacterium renale</name>
    <dbReference type="NCBI Taxonomy" id="1724"/>
    <lineage>
        <taxon>Bacteria</taxon>
        <taxon>Bacillati</taxon>
        <taxon>Actinomycetota</taxon>
        <taxon>Actinomycetes</taxon>
        <taxon>Mycobacteriales</taxon>
        <taxon>Corynebacteriaceae</taxon>
        <taxon>Corynebacterium</taxon>
    </lineage>
</organism>
<keyword evidence="1" id="KW-0812">Transmembrane</keyword>
<dbReference type="STRING" id="1724.GCA_001044175_02428"/>
<keyword evidence="1" id="KW-1133">Transmembrane helix</keyword>
<keyword evidence="1" id="KW-0472">Membrane</keyword>
<evidence type="ECO:0000313" key="3">
    <source>
        <dbReference type="Proteomes" id="UP000221653"/>
    </source>
</evidence>
<dbReference type="RefSeq" id="WP_098388913.1">
    <property type="nucleotide sequence ID" value="NZ_LS483464.1"/>
</dbReference>
<gene>
    <name evidence="2" type="ORF">ATK06_0930</name>
</gene>
<keyword evidence="3" id="KW-1185">Reference proteome</keyword>
<evidence type="ECO:0008006" key="4">
    <source>
        <dbReference type="Google" id="ProtNLM"/>
    </source>
</evidence>
<accession>A0A2A9DN82</accession>
<dbReference type="Proteomes" id="UP000221653">
    <property type="component" value="Unassembled WGS sequence"/>
</dbReference>
<dbReference type="OrthoDB" id="153031at2"/>
<sequence>MSTDSRMPEYAGVQPGPVEALRGRLSRKCRLVLVYLAISAVLLLLAGDVIPRWRLQNMSQLPVGISRHVTMEPTKTTVLALSAHALDDVPTWAKDQPGCDKGYLSPLHCWSDPGVLHIAYDAVTVEAEESDEVDINALIRVKNGDTAVAELTDQVRLEKSSRMPVAEPDASLMISIPRASSGMLMSNSTRDGVQYFFPSVTEKKSYEYYDRLAMTSEPLDFVEETTTDSGMTVYRFAQTLEPRRVVYEGQPDHRVSNINFSTMELPAAQLFDAPERTRRGLKPEDLVEVNTYYTATRELLVEPQSGEIVDSHEIMHLYLAADDEDAHGDALKPHSSRSAFSANLNWDAETRATQEAYAQDVISTKRNLALLSWVCKFLLLVVVARAVVEILRNRRGSL</sequence>
<name>A0A2A9DN82_9CORY</name>
<dbReference type="Pfam" id="PF11271">
    <property type="entry name" value="PorA"/>
    <property type="match status" value="1"/>
</dbReference>
<dbReference type="AlphaFoldDB" id="A0A2A9DN82"/>
<dbReference type="InterPro" id="IPR021424">
    <property type="entry name" value="PorA"/>
</dbReference>
<proteinExistence type="predicted"/>
<evidence type="ECO:0000256" key="1">
    <source>
        <dbReference type="SAM" id="Phobius"/>
    </source>
</evidence>
<comment type="caution">
    <text evidence="2">The sequence shown here is derived from an EMBL/GenBank/DDBJ whole genome shotgun (WGS) entry which is preliminary data.</text>
</comment>
<protein>
    <recommendedName>
        <fullName evidence="4">DUF3068 family protein</fullName>
    </recommendedName>
</protein>